<dbReference type="NCBIfam" id="TIGR03590">
    <property type="entry name" value="PseG"/>
    <property type="match status" value="1"/>
</dbReference>
<keyword evidence="3" id="KW-0378">Hydrolase</keyword>
<evidence type="ECO:0000256" key="1">
    <source>
        <dbReference type="PIRSR" id="PIRSR620023-1"/>
    </source>
</evidence>
<dbReference type="Gene3D" id="3.40.50.2000">
    <property type="entry name" value="Glycogen Phosphorylase B"/>
    <property type="match status" value="1"/>
</dbReference>
<feature type="active site" description="Proton acceptor" evidence="1">
    <location>
        <position position="20"/>
    </location>
</feature>
<accession>A0AAW9SMD9</accession>
<dbReference type="InterPro" id="IPR020023">
    <property type="entry name" value="PseG"/>
</dbReference>
<feature type="binding site" evidence="2">
    <location>
        <position position="251"/>
    </location>
    <ligand>
        <name>substrate</name>
    </ligand>
</feature>
<dbReference type="Proteomes" id="UP001403385">
    <property type="component" value="Unassembled WGS sequence"/>
</dbReference>
<dbReference type="RefSeq" id="WP_346824788.1">
    <property type="nucleotide sequence ID" value="NZ_JBDKWZ010000039.1"/>
</dbReference>
<protein>
    <submittedName>
        <fullName evidence="3">UDP-2,4-diacetamido-2,4, 6-trideoxy-beta-L-altropyranose hydrolase</fullName>
        <ecNumber evidence="3">3.6.1.57</ecNumber>
    </submittedName>
</protein>
<dbReference type="GO" id="GO:0016787">
    <property type="term" value="F:hydrolase activity"/>
    <property type="evidence" value="ECO:0007669"/>
    <property type="project" value="UniProtKB-KW"/>
</dbReference>
<dbReference type="Gene3D" id="3.40.50.11190">
    <property type="match status" value="1"/>
</dbReference>
<sequence>MMSQKVVLRADGNAKIGLGHIVRSLAIASMLKNDFFCEFAIHSPSEHIKKQLLDVCESVIEIDNVPQAFFDYLTGDEIVILDGYHFDTNYQKAIKAKGCKLVCIDDLHDKHFVSDVVINHAPGVRIEDYSVETYTQVCLGPDFALLRPSFLKLAGTERKINRIDTVFVCFGGADPKNITEVVVKKLLEYSQFTHILVVAGSAYKGGESLDILVQDNLDRLTRYNAVDEKTMIKLLQESQLAIVPASGILFEVLSVKVPVISGYYIENQQAIYQGFLNQQVIFDAGSFEPTQIDQALRSVFDADLNEILTRQGLCIDGGSVSRIKETVLNLCI</sequence>
<evidence type="ECO:0000313" key="4">
    <source>
        <dbReference type="Proteomes" id="UP001403385"/>
    </source>
</evidence>
<gene>
    <name evidence="3" type="primary">pseG</name>
    <name evidence="3" type="ORF">AAG747_29140</name>
</gene>
<comment type="caution">
    <text evidence="3">The sequence shown here is derived from an EMBL/GenBank/DDBJ whole genome shotgun (WGS) entry which is preliminary data.</text>
</comment>
<dbReference type="SUPFAM" id="SSF53756">
    <property type="entry name" value="UDP-Glycosyltransferase/glycogen phosphorylase"/>
    <property type="match status" value="1"/>
</dbReference>
<feature type="binding site" evidence="2">
    <location>
        <position position="147"/>
    </location>
    <ligand>
        <name>substrate</name>
    </ligand>
</feature>
<proteinExistence type="predicted"/>
<dbReference type="EMBL" id="JBDKWZ010000039">
    <property type="protein sequence ID" value="MEN7552011.1"/>
    <property type="molecule type" value="Genomic_DNA"/>
</dbReference>
<evidence type="ECO:0000256" key="2">
    <source>
        <dbReference type="PIRSR" id="PIRSR620023-2"/>
    </source>
</evidence>
<dbReference type="EC" id="3.6.1.57" evidence="3"/>
<name>A0AAW9SMD9_9BACT</name>
<dbReference type="AlphaFoldDB" id="A0AAW9SMD9"/>
<evidence type="ECO:0000313" key="3">
    <source>
        <dbReference type="EMBL" id="MEN7552011.1"/>
    </source>
</evidence>
<reference evidence="3 4" key="1">
    <citation type="submission" date="2024-04" db="EMBL/GenBank/DDBJ databases">
        <title>Novel genus in family Flammeovirgaceae.</title>
        <authorList>
            <person name="Nguyen T.H."/>
            <person name="Vuong T.Q."/>
            <person name="Le H."/>
            <person name="Kim S.-G."/>
        </authorList>
    </citation>
    <scope>NUCLEOTIDE SEQUENCE [LARGE SCALE GENOMIC DNA]</scope>
    <source>
        <strain evidence="3 4">JCM 23209</strain>
    </source>
</reference>
<keyword evidence="4" id="KW-1185">Reference proteome</keyword>
<organism evidence="3 4">
    <name type="scientific">Rapidithrix thailandica</name>
    <dbReference type="NCBI Taxonomy" id="413964"/>
    <lineage>
        <taxon>Bacteria</taxon>
        <taxon>Pseudomonadati</taxon>
        <taxon>Bacteroidota</taxon>
        <taxon>Cytophagia</taxon>
        <taxon>Cytophagales</taxon>
        <taxon>Flammeovirgaceae</taxon>
        <taxon>Rapidithrix</taxon>
    </lineage>
</organism>